<evidence type="ECO:0000259" key="2">
    <source>
        <dbReference type="PROSITE" id="PS50405"/>
    </source>
</evidence>
<dbReference type="GeneID" id="80873498"/>
<accession>A0AAE9W953</accession>
<keyword evidence="4" id="KW-1185">Reference proteome</keyword>
<dbReference type="SUPFAM" id="SSF47616">
    <property type="entry name" value="GST C-terminal domain-like"/>
    <property type="match status" value="1"/>
</dbReference>
<keyword evidence="1" id="KW-0732">Signal</keyword>
<name>A0AAE9W953_9SCHI</name>
<dbReference type="InterPro" id="IPR004046">
    <property type="entry name" value="GST_C"/>
</dbReference>
<organism evidence="3 4">
    <name type="scientific">Schizosaccharomyces osmophilus</name>
    <dbReference type="NCBI Taxonomy" id="2545709"/>
    <lineage>
        <taxon>Eukaryota</taxon>
        <taxon>Fungi</taxon>
        <taxon>Dikarya</taxon>
        <taxon>Ascomycota</taxon>
        <taxon>Taphrinomycotina</taxon>
        <taxon>Schizosaccharomycetes</taxon>
        <taxon>Schizosaccharomycetales</taxon>
        <taxon>Schizosaccharomycetaceae</taxon>
        <taxon>Schizosaccharomyces</taxon>
    </lineage>
</organism>
<dbReference type="Gene3D" id="1.20.1050.10">
    <property type="match status" value="1"/>
</dbReference>
<dbReference type="PANTHER" id="PTHR44051">
    <property type="entry name" value="GLUTATHIONE S-TRANSFERASE-RELATED"/>
    <property type="match status" value="1"/>
</dbReference>
<sequence>MIILSTIICFSIFFFSLQARVSFGDKQAGLTFFIQKPVASAVTRYRNKIKRVLGVLETILQDKEYLVASKCTIADLSFVNWNVFLPFLFAGGKFKFKKDMPQLEFEKEFPNTYA</sequence>
<dbReference type="AlphaFoldDB" id="A0AAE9W953"/>
<feature type="signal peptide" evidence="1">
    <location>
        <begin position="1"/>
        <end position="19"/>
    </location>
</feature>
<dbReference type="KEGG" id="som:SOMG_00010"/>
<evidence type="ECO:0000313" key="4">
    <source>
        <dbReference type="Proteomes" id="UP001212411"/>
    </source>
</evidence>
<dbReference type="InterPro" id="IPR010987">
    <property type="entry name" value="Glutathione-S-Trfase_C-like"/>
</dbReference>
<evidence type="ECO:0000313" key="3">
    <source>
        <dbReference type="EMBL" id="WBW72037.1"/>
    </source>
</evidence>
<dbReference type="PANTHER" id="PTHR44051:SF3">
    <property type="entry name" value="TRANSCRIPTIONAL REGULATOR URE2"/>
    <property type="match status" value="1"/>
</dbReference>
<gene>
    <name evidence="3" type="ORF">SOMG_00010</name>
</gene>
<feature type="chain" id="PRO_5041999020" evidence="1">
    <location>
        <begin position="20"/>
        <end position="114"/>
    </location>
</feature>
<dbReference type="Pfam" id="PF14497">
    <property type="entry name" value="GST_C_3"/>
    <property type="match status" value="1"/>
</dbReference>
<reference evidence="3 4" key="1">
    <citation type="journal article" date="2023" name="G3 (Bethesda)">
        <title>A high-quality reference genome for the fission yeast Schizosaccharomyces osmophilus.</title>
        <authorList>
            <person name="Jia G.S."/>
            <person name="Zhang W.C."/>
            <person name="Liang Y."/>
            <person name="Liu X.H."/>
            <person name="Rhind N."/>
            <person name="Pidoux A."/>
            <person name="Brysch-Herzberg M."/>
            <person name="Du L.L."/>
        </authorList>
    </citation>
    <scope>NUCLEOTIDE SEQUENCE [LARGE SCALE GENOMIC DNA]</scope>
    <source>
        <strain evidence="3 4">CBS 15793</strain>
    </source>
</reference>
<dbReference type="RefSeq" id="XP_056036280.1">
    <property type="nucleotide sequence ID" value="XM_056178809.1"/>
</dbReference>
<evidence type="ECO:0000256" key="1">
    <source>
        <dbReference type="SAM" id="SignalP"/>
    </source>
</evidence>
<feature type="domain" description="GST C-terminal" evidence="2">
    <location>
        <begin position="1"/>
        <end position="114"/>
    </location>
</feature>
<dbReference type="EMBL" id="CP115611">
    <property type="protein sequence ID" value="WBW72037.1"/>
    <property type="molecule type" value="Genomic_DNA"/>
</dbReference>
<dbReference type="PROSITE" id="PS50405">
    <property type="entry name" value="GST_CTER"/>
    <property type="match status" value="1"/>
</dbReference>
<dbReference type="InterPro" id="IPR036282">
    <property type="entry name" value="Glutathione-S-Trfase_C_sf"/>
</dbReference>
<protein>
    <submittedName>
        <fullName evidence="3">Glutathione S-transferase Gst2-like</fullName>
    </submittedName>
</protein>
<proteinExistence type="predicted"/>
<dbReference type="Proteomes" id="UP001212411">
    <property type="component" value="Chromosome 1"/>
</dbReference>